<dbReference type="RefSeq" id="XP_011306974.1">
    <property type="nucleotide sequence ID" value="XM_011308672.1"/>
</dbReference>
<dbReference type="Proteomes" id="UP000694866">
    <property type="component" value="Unplaced"/>
</dbReference>
<keyword evidence="2 5" id="KW-0396">Initiation factor</keyword>
<accession>A0A9R1U3E3</accession>
<dbReference type="KEGG" id="fas:105268824"/>
<dbReference type="Pfam" id="PF08597">
    <property type="entry name" value="eIF3_subunit"/>
    <property type="match status" value="1"/>
</dbReference>
<keyword evidence="4" id="KW-1185">Reference proteome</keyword>
<dbReference type="PANTHER" id="PTHR21681:SF0">
    <property type="entry name" value="EUKARYOTIC TRANSLATION INITIATION FACTOR 3 SUBUNIT J"/>
    <property type="match status" value="1"/>
</dbReference>
<keyword evidence="3" id="KW-0648">Protein biosynthesis</keyword>
<keyword evidence="1" id="KW-0963">Cytoplasm</keyword>
<dbReference type="Gene3D" id="1.10.246.60">
    <property type="entry name" value="Eukaryotic translation initiation factor 3 like domains"/>
    <property type="match status" value="1"/>
</dbReference>
<organism evidence="4 5">
    <name type="scientific">Fopius arisanus</name>
    <dbReference type="NCBI Taxonomy" id="64838"/>
    <lineage>
        <taxon>Eukaryota</taxon>
        <taxon>Metazoa</taxon>
        <taxon>Ecdysozoa</taxon>
        <taxon>Arthropoda</taxon>
        <taxon>Hexapoda</taxon>
        <taxon>Insecta</taxon>
        <taxon>Pterygota</taxon>
        <taxon>Neoptera</taxon>
        <taxon>Endopterygota</taxon>
        <taxon>Hymenoptera</taxon>
        <taxon>Apocrita</taxon>
        <taxon>Ichneumonoidea</taxon>
        <taxon>Braconidae</taxon>
        <taxon>Opiinae</taxon>
        <taxon>Fopius</taxon>
    </lineage>
</organism>
<evidence type="ECO:0000256" key="2">
    <source>
        <dbReference type="ARBA" id="ARBA00022540"/>
    </source>
</evidence>
<dbReference type="CTD" id="8669"/>
<protein>
    <submittedName>
        <fullName evidence="5">Eukaryotic translation initiation factor 3 subunit J</fullName>
    </submittedName>
</protein>
<dbReference type="AlphaFoldDB" id="A0A9R1U3E3"/>
<reference evidence="5" key="1">
    <citation type="submission" date="2025-08" db="UniProtKB">
        <authorList>
            <consortium name="RefSeq"/>
        </authorList>
    </citation>
    <scope>IDENTIFICATION</scope>
    <source>
        <strain evidence="5">USDA-PBARC FA_bdor</strain>
        <tissue evidence="5">Whole organism</tissue>
    </source>
</reference>
<evidence type="ECO:0000313" key="4">
    <source>
        <dbReference type="Proteomes" id="UP000694866"/>
    </source>
</evidence>
<sequence length="108" mass="12366">MMPDTKEEFEQFGEQLIAKINQFNKHTEFPAFAEELINRIAVNLSSITLKKIKTTVDNLAIEKSKLEKGDKGKKSKGKGKAKLKIEGENTHLSEYGYDAYDNEYDDFM</sequence>
<dbReference type="GO" id="GO:0003743">
    <property type="term" value="F:translation initiation factor activity"/>
    <property type="evidence" value="ECO:0007669"/>
    <property type="project" value="UniProtKB-KW"/>
</dbReference>
<name>A0A9R1U3E3_9HYME</name>
<dbReference type="InterPro" id="IPR023194">
    <property type="entry name" value="eIF3-like_dom_sf"/>
</dbReference>
<gene>
    <name evidence="5" type="primary">eIF3j</name>
</gene>
<dbReference type="GO" id="GO:0005852">
    <property type="term" value="C:eukaryotic translation initiation factor 3 complex"/>
    <property type="evidence" value="ECO:0007669"/>
    <property type="project" value="InterPro"/>
</dbReference>
<dbReference type="GeneID" id="105268824"/>
<proteinExistence type="predicted"/>
<dbReference type="InterPro" id="IPR013906">
    <property type="entry name" value="eIF3j"/>
</dbReference>
<evidence type="ECO:0000256" key="1">
    <source>
        <dbReference type="ARBA" id="ARBA00022490"/>
    </source>
</evidence>
<dbReference type="PANTHER" id="PTHR21681">
    <property type="entry name" value="EUKARYOTIC TRANSLATION INITIATION FACTOR 3 SUBUNIT J"/>
    <property type="match status" value="1"/>
</dbReference>
<evidence type="ECO:0000256" key="3">
    <source>
        <dbReference type="ARBA" id="ARBA00022917"/>
    </source>
</evidence>
<dbReference type="OrthoDB" id="4507at2759"/>
<evidence type="ECO:0000313" key="5">
    <source>
        <dbReference type="RefSeq" id="XP_011306974.1"/>
    </source>
</evidence>